<evidence type="ECO:0000313" key="2">
    <source>
        <dbReference type="Proteomes" id="UP000004986"/>
    </source>
</evidence>
<dbReference type="Proteomes" id="UP000004986">
    <property type="component" value="Unassembled WGS sequence"/>
</dbReference>
<keyword evidence="2" id="KW-1185">Reference proteome</keyword>
<accession>F3GCM8</accession>
<sequence length="37" mass="4005">MSHPLPIIRTSRLLLAALQPEQALTLSRLADEPPLAA</sequence>
<reference evidence="1 2" key="1">
    <citation type="journal article" date="2011" name="PLoS Pathog.">
        <title>Dynamic evolution of pathogenicity revealed by sequencing and comparative genomics of 19 Pseudomonas syringae isolates.</title>
        <authorList>
            <person name="Baltrus D.A."/>
            <person name="Nishimura M.T."/>
            <person name="Romanchuk A."/>
            <person name="Chang J.H."/>
            <person name="Mukhtar M.S."/>
            <person name="Cherkis K."/>
            <person name="Roach J."/>
            <person name="Grant S.R."/>
            <person name="Jones C.D."/>
            <person name="Dangl J.L."/>
        </authorList>
    </citation>
    <scope>NUCLEOTIDE SEQUENCE [LARGE SCALE GENOMIC DNA]</scope>
    <source>
        <strain evidence="1 2">1704B</strain>
    </source>
</reference>
<organism evidence="1 2">
    <name type="scientific">Pseudomonas syringae pv. pisi str. 1704B</name>
    <dbReference type="NCBI Taxonomy" id="629263"/>
    <lineage>
        <taxon>Bacteria</taxon>
        <taxon>Pseudomonadati</taxon>
        <taxon>Pseudomonadota</taxon>
        <taxon>Gammaproteobacteria</taxon>
        <taxon>Pseudomonadales</taxon>
        <taxon>Pseudomonadaceae</taxon>
        <taxon>Pseudomonas</taxon>
        <taxon>Pseudomonas syringae</taxon>
    </lineage>
</organism>
<evidence type="ECO:0000313" key="1">
    <source>
        <dbReference type="EMBL" id="EGH44828.1"/>
    </source>
</evidence>
<feature type="non-terminal residue" evidence="1">
    <location>
        <position position="37"/>
    </location>
</feature>
<name>F3GCM8_PSESJ</name>
<protein>
    <submittedName>
        <fullName evidence="1">Uncharacterized protein</fullName>
    </submittedName>
</protein>
<dbReference type="HOGENOM" id="CLU_3352985_0_0_6"/>
<proteinExistence type="predicted"/>
<dbReference type="EMBL" id="AEAI01001096">
    <property type="protein sequence ID" value="EGH44828.1"/>
    <property type="molecule type" value="Genomic_DNA"/>
</dbReference>
<gene>
    <name evidence="1" type="ORF">PSYPI_21652</name>
</gene>
<dbReference type="AlphaFoldDB" id="F3GCM8"/>
<comment type="caution">
    <text evidence="1">The sequence shown here is derived from an EMBL/GenBank/DDBJ whole genome shotgun (WGS) entry which is preliminary data.</text>
</comment>